<dbReference type="OrthoDB" id="7595324at2"/>
<evidence type="ECO:0000313" key="3">
    <source>
        <dbReference type="Proteomes" id="UP000433104"/>
    </source>
</evidence>
<evidence type="ECO:0000313" key="2">
    <source>
        <dbReference type="EMBL" id="MXO85663.1"/>
    </source>
</evidence>
<dbReference type="InterPro" id="IPR034122">
    <property type="entry name" value="Retropepsin-like_bacterial"/>
</dbReference>
<accession>A0A844ZEH3</accession>
<dbReference type="AlphaFoldDB" id="A0A844ZEH3"/>
<dbReference type="InterPro" id="IPR021109">
    <property type="entry name" value="Peptidase_aspartic_dom_sf"/>
</dbReference>
<dbReference type="Proteomes" id="UP000433104">
    <property type="component" value="Unassembled WGS sequence"/>
</dbReference>
<dbReference type="Gene3D" id="2.40.70.10">
    <property type="entry name" value="Acid Proteases"/>
    <property type="match status" value="1"/>
</dbReference>
<keyword evidence="2" id="KW-0378">Hydrolase</keyword>
<keyword evidence="1" id="KW-0812">Transmembrane</keyword>
<dbReference type="InterPro" id="IPR001969">
    <property type="entry name" value="Aspartic_peptidase_AS"/>
</dbReference>
<feature type="transmembrane region" description="Helical" evidence="1">
    <location>
        <begin position="20"/>
        <end position="37"/>
    </location>
</feature>
<sequence>MQMSEFFDDLSESVASVPQGELLAVTVLAILIGWIGTMMVRRRVALGRLVSTASTLILGIVLVVVVLQLSHIDPRFAMAVGGSEQTVEGGETRVSLSNDGHFWLEASINGEPAAFLVDTGATLTAISQETADRAGLEGRSGIGTIRLETANGPIAASLTEVEELSFGNISANNVDAVIAPNLGRTNVIGMNVLSRLASWRVEGDTMILVPEAGDRDNSLE</sequence>
<keyword evidence="1" id="KW-0472">Membrane</keyword>
<name>A0A844ZEH3_9SPHN</name>
<dbReference type="GO" id="GO:0004190">
    <property type="term" value="F:aspartic-type endopeptidase activity"/>
    <property type="evidence" value="ECO:0007669"/>
    <property type="project" value="InterPro"/>
</dbReference>
<keyword evidence="2" id="KW-0645">Protease</keyword>
<evidence type="ECO:0000256" key="1">
    <source>
        <dbReference type="SAM" id="Phobius"/>
    </source>
</evidence>
<organism evidence="2 3">
    <name type="scientific">Parapontixanthobacter aurantiacus</name>
    <dbReference type="NCBI Taxonomy" id="1463599"/>
    <lineage>
        <taxon>Bacteria</taxon>
        <taxon>Pseudomonadati</taxon>
        <taxon>Pseudomonadota</taxon>
        <taxon>Alphaproteobacteria</taxon>
        <taxon>Sphingomonadales</taxon>
        <taxon>Erythrobacteraceae</taxon>
        <taxon>Parapontixanthobacter</taxon>
    </lineage>
</organism>
<dbReference type="NCBIfam" id="TIGR02281">
    <property type="entry name" value="clan_AA_DTGA"/>
    <property type="match status" value="1"/>
</dbReference>
<feature type="transmembrane region" description="Helical" evidence="1">
    <location>
        <begin position="49"/>
        <end position="69"/>
    </location>
</feature>
<dbReference type="Pfam" id="PF13975">
    <property type="entry name" value="gag-asp_proteas"/>
    <property type="match status" value="1"/>
</dbReference>
<dbReference type="EC" id="3.4.23.-" evidence="2"/>
<dbReference type="CDD" id="cd05483">
    <property type="entry name" value="retropepsin_like_bacteria"/>
    <property type="match status" value="1"/>
</dbReference>
<reference evidence="2 3" key="1">
    <citation type="submission" date="2019-12" db="EMBL/GenBank/DDBJ databases">
        <title>Genomic-based taxomic classification of the family Erythrobacteraceae.</title>
        <authorList>
            <person name="Xu L."/>
        </authorList>
    </citation>
    <scope>NUCLEOTIDE SEQUENCE [LARGE SCALE GENOMIC DNA]</scope>
    <source>
        <strain evidence="2 3">MCCC 1A09962</strain>
    </source>
</reference>
<comment type="caution">
    <text evidence="2">The sequence shown here is derived from an EMBL/GenBank/DDBJ whole genome shotgun (WGS) entry which is preliminary data.</text>
</comment>
<dbReference type="InterPro" id="IPR011969">
    <property type="entry name" value="Clan_AA_Asp_peptidase_C"/>
</dbReference>
<gene>
    <name evidence="2" type="ORF">GRI38_06420</name>
</gene>
<dbReference type="SUPFAM" id="SSF50630">
    <property type="entry name" value="Acid proteases"/>
    <property type="match status" value="1"/>
</dbReference>
<dbReference type="GO" id="GO:0006508">
    <property type="term" value="P:proteolysis"/>
    <property type="evidence" value="ECO:0007669"/>
    <property type="project" value="UniProtKB-KW"/>
</dbReference>
<proteinExistence type="predicted"/>
<dbReference type="EMBL" id="WTYW01000001">
    <property type="protein sequence ID" value="MXO85663.1"/>
    <property type="molecule type" value="Genomic_DNA"/>
</dbReference>
<protein>
    <submittedName>
        <fullName evidence="2">TIGR02281 family clan AA aspartic protease</fullName>
        <ecNumber evidence="2">3.4.23.-</ecNumber>
    </submittedName>
</protein>
<keyword evidence="1" id="KW-1133">Transmembrane helix</keyword>
<keyword evidence="3" id="KW-1185">Reference proteome</keyword>
<dbReference type="PROSITE" id="PS00141">
    <property type="entry name" value="ASP_PROTEASE"/>
    <property type="match status" value="1"/>
</dbReference>